<dbReference type="InterPro" id="IPR002563">
    <property type="entry name" value="Flavin_Rdtase-like_dom"/>
</dbReference>
<accession>A0A8J6NKN0</accession>
<comment type="caution">
    <text evidence="3">The sequence shown here is derived from an EMBL/GenBank/DDBJ whole genome shotgun (WGS) entry which is preliminary data.</text>
</comment>
<gene>
    <name evidence="3" type="ORF">H8E29_08870</name>
</gene>
<dbReference type="EMBL" id="JACNJN010000105">
    <property type="protein sequence ID" value="MBC8335362.1"/>
    <property type="molecule type" value="Genomic_DNA"/>
</dbReference>
<organism evidence="3 4">
    <name type="scientific">Candidatus Desulfolinea nitratireducens</name>
    <dbReference type="NCBI Taxonomy" id="2841698"/>
    <lineage>
        <taxon>Bacteria</taxon>
        <taxon>Bacillati</taxon>
        <taxon>Chloroflexota</taxon>
        <taxon>Anaerolineae</taxon>
        <taxon>Anaerolineales</taxon>
        <taxon>Anaerolineales incertae sedis</taxon>
        <taxon>Candidatus Desulfolinea</taxon>
    </lineage>
</organism>
<dbReference type="GO" id="GO:0042602">
    <property type="term" value="F:riboflavin reductase (NADPH) activity"/>
    <property type="evidence" value="ECO:0007669"/>
    <property type="project" value="TreeGrafter"/>
</dbReference>
<dbReference type="SUPFAM" id="SSF50475">
    <property type="entry name" value="FMN-binding split barrel"/>
    <property type="match status" value="1"/>
</dbReference>
<name>A0A8J6NKN0_9CHLR</name>
<dbReference type="InterPro" id="IPR050268">
    <property type="entry name" value="NADH-dep_flavin_reductase"/>
</dbReference>
<dbReference type="Pfam" id="PF01613">
    <property type="entry name" value="Flavin_Reduct"/>
    <property type="match status" value="1"/>
</dbReference>
<keyword evidence="1" id="KW-0560">Oxidoreductase</keyword>
<dbReference type="PANTHER" id="PTHR30466">
    <property type="entry name" value="FLAVIN REDUCTASE"/>
    <property type="match status" value="1"/>
</dbReference>
<evidence type="ECO:0000313" key="3">
    <source>
        <dbReference type="EMBL" id="MBC8335362.1"/>
    </source>
</evidence>
<dbReference type="SMART" id="SM00903">
    <property type="entry name" value="Flavin_Reduct"/>
    <property type="match status" value="1"/>
</dbReference>
<proteinExistence type="predicted"/>
<evidence type="ECO:0000259" key="2">
    <source>
        <dbReference type="SMART" id="SM00903"/>
    </source>
</evidence>
<evidence type="ECO:0000313" key="4">
    <source>
        <dbReference type="Proteomes" id="UP000614469"/>
    </source>
</evidence>
<protein>
    <submittedName>
        <fullName evidence="3">Flavin reductase</fullName>
    </submittedName>
</protein>
<dbReference type="Proteomes" id="UP000614469">
    <property type="component" value="Unassembled WGS sequence"/>
</dbReference>
<evidence type="ECO:0000256" key="1">
    <source>
        <dbReference type="ARBA" id="ARBA00023002"/>
    </source>
</evidence>
<feature type="domain" description="Flavin reductase like" evidence="2">
    <location>
        <begin position="12"/>
        <end position="158"/>
    </location>
</feature>
<sequence length="160" mass="17215">MTITPEELRKAMRNWATGITIVTAAHEGTQHGMTVSSFTSLSLEPPLISVSLYQTSRTHGLVSASGHFGVTILAANQEEISNRFAGRIPDTDDRLAGLNLETLVSGAPFITGGLTFFDCRVSQSIPVGTNTLFIGEILAANSQDEGNPLIYCNQSYQQLK</sequence>
<dbReference type="PANTHER" id="PTHR30466:SF1">
    <property type="entry name" value="FMN REDUCTASE (NADH) RUTF"/>
    <property type="match status" value="1"/>
</dbReference>
<reference evidence="3 4" key="1">
    <citation type="submission" date="2020-08" db="EMBL/GenBank/DDBJ databases">
        <title>Bridging the membrane lipid divide: bacteria of the FCB group superphylum have the potential to synthesize archaeal ether lipids.</title>
        <authorList>
            <person name="Villanueva L."/>
            <person name="Von Meijenfeldt F.A.B."/>
            <person name="Westbye A.B."/>
            <person name="Yadav S."/>
            <person name="Hopmans E.C."/>
            <person name="Dutilh B.E."/>
            <person name="Sinninghe Damste J.S."/>
        </authorList>
    </citation>
    <scope>NUCLEOTIDE SEQUENCE [LARGE SCALE GENOMIC DNA]</scope>
    <source>
        <strain evidence="3">NIOZ-UU36</strain>
    </source>
</reference>
<dbReference type="AlphaFoldDB" id="A0A8J6NKN0"/>
<dbReference type="Gene3D" id="2.30.110.10">
    <property type="entry name" value="Electron Transport, Fmn-binding Protein, Chain A"/>
    <property type="match status" value="1"/>
</dbReference>
<dbReference type="InterPro" id="IPR012349">
    <property type="entry name" value="Split_barrel_FMN-bd"/>
</dbReference>
<dbReference type="GO" id="GO:0010181">
    <property type="term" value="F:FMN binding"/>
    <property type="evidence" value="ECO:0007669"/>
    <property type="project" value="InterPro"/>
</dbReference>